<evidence type="ECO:0008006" key="3">
    <source>
        <dbReference type="Google" id="ProtNLM"/>
    </source>
</evidence>
<reference evidence="1 2" key="1">
    <citation type="submission" date="2022-12" db="EMBL/GenBank/DDBJ databases">
        <title>Polyphasic characterization of Geotalea uranireducens NIT-SL11 newly isolated from a complex of sewage sludge and microbially reduced graphene oxide.</title>
        <authorList>
            <person name="Xie L."/>
            <person name="Yoshida N."/>
            <person name="Meng L."/>
        </authorList>
    </citation>
    <scope>NUCLEOTIDE SEQUENCE [LARGE SCALE GENOMIC DNA]</scope>
    <source>
        <strain evidence="1 2">NIT-SL11</strain>
    </source>
</reference>
<evidence type="ECO:0000313" key="1">
    <source>
        <dbReference type="EMBL" id="BDV44372.1"/>
    </source>
</evidence>
<proteinExistence type="predicted"/>
<protein>
    <recommendedName>
        <fullName evidence="3">GGDEF domain-containing protein</fullName>
    </recommendedName>
</protein>
<dbReference type="InterPro" id="IPR029787">
    <property type="entry name" value="Nucleotide_cyclase"/>
</dbReference>
<gene>
    <name evidence="1" type="ORF">GURASL_32950</name>
</gene>
<dbReference type="EMBL" id="AP027151">
    <property type="protein sequence ID" value="BDV44372.1"/>
    <property type="molecule type" value="Genomic_DNA"/>
</dbReference>
<dbReference type="InterPro" id="IPR043128">
    <property type="entry name" value="Rev_trsase/Diguanyl_cyclase"/>
</dbReference>
<accession>A0ABN6VX07</accession>
<dbReference type="Proteomes" id="UP001317705">
    <property type="component" value="Chromosome"/>
</dbReference>
<dbReference type="SUPFAM" id="SSF55073">
    <property type="entry name" value="Nucleotide cyclase"/>
    <property type="match status" value="1"/>
</dbReference>
<evidence type="ECO:0000313" key="2">
    <source>
        <dbReference type="Proteomes" id="UP001317705"/>
    </source>
</evidence>
<sequence>MHVDPLGRQLCNCSCPIEQSNFACADTMIGVTVSVGGTLARRDDTVDSLVHRTGRLMYLSKGSGRNEVTLEADIDQAPSFPAPGVV</sequence>
<keyword evidence="2" id="KW-1185">Reference proteome</keyword>
<dbReference type="RefSeq" id="WP_282000476.1">
    <property type="nucleotide sequence ID" value="NZ_AP027151.1"/>
</dbReference>
<organism evidence="1 2">
    <name type="scientific">Geotalea uraniireducens</name>
    <dbReference type="NCBI Taxonomy" id="351604"/>
    <lineage>
        <taxon>Bacteria</taxon>
        <taxon>Pseudomonadati</taxon>
        <taxon>Thermodesulfobacteriota</taxon>
        <taxon>Desulfuromonadia</taxon>
        <taxon>Geobacterales</taxon>
        <taxon>Geobacteraceae</taxon>
        <taxon>Geotalea</taxon>
    </lineage>
</organism>
<dbReference type="Gene3D" id="3.30.70.270">
    <property type="match status" value="1"/>
</dbReference>
<name>A0ABN6VX07_9BACT</name>